<dbReference type="PANTHER" id="PTHR42912:SF80">
    <property type="entry name" value="METHYLTRANSFERASE DOMAIN-CONTAINING PROTEIN"/>
    <property type="match status" value="1"/>
</dbReference>
<dbReference type="InterPro" id="IPR029063">
    <property type="entry name" value="SAM-dependent_MTases_sf"/>
</dbReference>
<dbReference type="PANTHER" id="PTHR42912">
    <property type="entry name" value="METHYLTRANSFERASE"/>
    <property type="match status" value="1"/>
</dbReference>
<sequence length="209" mass="24170">MAKIEPFEKHTEQYENWFVKNRYEYQSEVRAIKEILPDFKYGIEIGIGSGKFAQPLGIKFGVEPSYEMRKIAESKGIKVVDSVAENLPFKDGSFDLVLMVTTLCFLDDVKKAFSEVYRILKPGSFFINGFVDKNSKIGKIYQKNKQKSVFYRVAIFFTTDEIINLLKEASFKRFEFRQTIFNTLDKINGIEEIRKGYGEGSFVAVRAQK</sequence>
<dbReference type="EMBL" id="BART01000008">
    <property type="protein sequence ID" value="GAG60924.1"/>
    <property type="molecule type" value="Genomic_DNA"/>
</dbReference>
<accession>X0YVX9</accession>
<dbReference type="GO" id="GO:0008757">
    <property type="term" value="F:S-adenosylmethionine-dependent methyltransferase activity"/>
    <property type="evidence" value="ECO:0007669"/>
    <property type="project" value="InterPro"/>
</dbReference>
<dbReference type="InterPro" id="IPR013216">
    <property type="entry name" value="Methyltransf_11"/>
</dbReference>
<dbReference type="AlphaFoldDB" id="X0YVX9"/>
<organism evidence="2">
    <name type="scientific">marine sediment metagenome</name>
    <dbReference type="NCBI Taxonomy" id="412755"/>
    <lineage>
        <taxon>unclassified sequences</taxon>
        <taxon>metagenomes</taxon>
        <taxon>ecological metagenomes</taxon>
    </lineage>
</organism>
<protein>
    <recommendedName>
        <fullName evidence="1">Methyltransferase type 11 domain-containing protein</fullName>
    </recommendedName>
</protein>
<feature type="domain" description="Methyltransferase type 11" evidence="1">
    <location>
        <begin position="44"/>
        <end position="127"/>
    </location>
</feature>
<gene>
    <name evidence="2" type="ORF">S01H4_00081</name>
</gene>
<dbReference type="SUPFAM" id="SSF53335">
    <property type="entry name" value="S-adenosyl-L-methionine-dependent methyltransferases"/>
    <property type="match status" value="1"/>
</dbReference>
<dbReference type="InterPro" id="IPR050508">
    <property type="entry name" value="Methyltransf_Superfamily"/>
</dbReference>
<comment type="caution">
    <text evidence="2">The sequence shown here is derived from an EMBL/GenBank/DDBJ whole genome shotgun (WGS) entry which is preliminary data.</text>
</comment>
<name>X0YVX9_9ZZZZ</name>
<dbReference type="Pfam" id="PF08241">
    <property type="entry name" value="Methyltransf_11"/>
    <property type="match status" value="1"/>
</dbReference>
<dbReference type="CDD" id="cd02440">
    <property type="entry name" value="AdoMet_MTases"/>
    <property type="match status" value="1"/>
</dbReference>
<reference evidence="2" key="1">
    <citation type="journal article" date="2014" name="Front. Microbiol.">
        <title>High frequency of phylogenetically diverse reductive dehalogenase-homologous genes in deep subseafloor sedimentary metagenomes.</title>
        <authorList>
            <person name="Kawai M."/>
            <person name="Futagami T."/>
            <person name="Toyoda A."/>
            <person name="Takaki Y."/>
            <person name="Nishi S."/>
            <person name="Hori S."/>
            <person name="Arai W."/>
            <person name="Tsubouchi T."/>
            <person name="Morono Y."/>
            <person name="Uchiyama I."/>
            <person name="Ito T."/>
            <person name="Fujiyama A."/>
            <person name="Inagaki F."/>
            <person name="Takami H."/>
        </authorList>
    </citation>
    <scope>NUCLEOTIDE SEQUENCE</scope>
    <source>
        <strain evidence="2">Expedition CK06-06</strain>
    </source>
</reference>
<dbReference type="Gene3D" id="3.40.50.150">
    <property type="entry name" value="Vaccinia Virus protein VP39"/>
    <property type="match status" value="1"/>
</dbReference>
<proteinExistence type="predicted"/>
<evidence type="ECO:0000259" key="1">
    <source>
        <dbReference type="Pfam" id="PF08241"/>
    </source>
</evidence>
<evidence type="ECO:0000313" key="2">
    <source>
        <dbReference type="EMBL" id="GAG60924.1"/>
    </source>
</evidence>